<dbReference type="SMART" id="SM00054">
    <property type="entry name" value="EFh"/>
    <property type="match status" value="1"/>
</dbReference>
<feature type="domain" description="EH" evidence="4">
    <location>
        <begin position="323"/>
        <end position="412"/>
    </location>
</feature>
<dbReference type="InterPro" id="IPR018247">
    <property type="entry name" value="EF_Hand_1_Ca_BS"/>
</dbReference>
<feature type="coiled-coil region" evidence="2">
    <location>
        <begin position="682"/>
        <end position="716"/>
    </location>
</feature>
<dbReference type="InterPro" id="IPR000261">
    <property type="entry name" value="EH_dom"/>
</dbReference>
<dbReference type="InterPro" id="IPR002048">
    <property type="entry name" value="EF_hand_dom"/>
</dbReference>
<evidence type="ECO:0000256" key="3">
    <source>
        <dbReference type="SAM" id="MobiDB-lite"/>
    </source>
</evidence>
<feature type="region of interest" description="Disordered" evidence="3">
    <location>
        <begin position="97"/>
        <end position="239"/>
    </location>
</feature>
<feature type="domain" description="EH" evidence="4">
    <location>
        <begin position="12"/>
        <end position="98"/>
    </location>
</feature>
<evidence type="ECO:0000259" key="5">
    <source>
        <dbReference type="PROSITE" id="PS50222"/>
    </source>
</evidence>
<sequence length="725" mass="78930">MKMDALKLSEQEQIYYGELFQICDVDGSGKITGVKASELFLSSGLSQDLLLQITDLCGAKRLGHFGRSQFYIALKLIALAQVGLPVKLDILNSGKDVPLPKFTTSRQNDQEKRFIPPNVIPTQESNLSENRPSQLAQQQSQPPAAGQIPPPPITKKAHSRNLSGQQRGLVDRDASQQQQQQQPGTQTNSRDESPLNTRSPQFSPSQSPPSSPPNMVPSQNPAPSIPSAPSTNQGSFSPGAQQTMVIPAVAQTNIQTGPSGGYVNSLNSTHDAGWASFEDEESHGLLGTGPKKTYNLEPPGFDSSSISSDPESVDDIWSINDEQREYYVKQFMLMQPDVTGSILGGVAKDFFEKSKLPVHELSKIWQLSDLNRDGALSLEEFCIAMHLVVLRRNEIELPERLPFSLMPYSAFTNEEPFAADLPPGSTLKRTTPPTSPPESQGQGSSHWVQSLLDESPQAVTEMSSPNIKPVNFEFSKPVPSDPEGKIYHPVPVRMSPESQMYTTGEGVGKERVPGTVSGLLIPVPASSPAAEVGVAGDKPPLVAATSLENVVNQEPPAPPPRPQIHGRSLSVDLKATPPAVPPRMSPKDGKIARFAEFKKFESIPSQEVLNIIPDENESKLTNGTDKYHRSQSLDYHKLGPSTVSGPEAGDTGVDSGSTNPKVTSPSVSWDVPPDEKDLQMAIRTHKERNSTLERLNSELNQELQEVMEQRIALEIQLEHLKPFSS</sequence>
<evidence type="ECO:0008006" key="8">
    <source>
        <dbReference type="Google" id="ProtNLM"/>
    </source>
</evidence>
<evidence type="ECO:0000256" key="1">
    <source>
        <dbReference type="ARBA" id="ARBA00022837"/>
    </source>
</evidence>
<dbReference type="PROSITE" id="PS50222">
    <property type="entry name" value="EF_HAND_2"/>
    <property type="match status" value="1"/>
</dbReference>
<keyword evidence="1" id="KW-0106">Calcium</keyword>
<evidence type="ECO:0000256" key="2">
    <source>
        <dbReference type="SAM" id="Coils"/>
    </source>
</evidence>
<dbReference type="Pfam" id="PF12763">
    <property type="entry name" value="EH"/>
    <property type="match status" value="2"/>
</dbReference>
<gene>
    <name evidence="6" type="ORF">KUTeg_007550</name>
</gene>
<keyword evidence="2" id="KW-0175">Coiled coil</keyword>
<feature type="compositionally biased region" description="Polar residues" evidence="3">
    <location>
        <begin position="120"/>
        <end position="131"/>
    </location>
</feature>
<feature type="compositionally biased region" description="Polar residues" evidence="3">
    <location>
        <begin position="427"/>
        <end position="448"/>
    </location>
</feature>
<feature type="compositionally biased region" description="Polar residues" evidence="3">
    <location>
        <begin position="183"/>
        <end position="198"/>
    </location>
</feature>
<dbReference type="PROSITE" id="PS50031">
    <property type="entry name" value="EH"/>
    <property type="match status" value="2"/>
</dbReference>
<evidence type="ECO:0000313" key="7">
    <source>
        <dbReference type="Proteomes" id="UP001217089"/>
    </source>
</evidence>
<name>A0ABQ9FGL7_TEGGR</name>
<evidence type="ECO:0000313" key="6">
    <source>
        <dbReference type="EMBL" id="KAJ8315400.1"/>
    </source>
</evidence>
<comment type="caution">
    <text evidence="6">The sequence shown here is derived from an EMBL/GenBank/DDBJ whole genome shotgun (WGS) entry which is preliminary data.</text>
</comment>
<feature type="compositionally biased region" description="Low complexity" evidence="3">
    <location>
        <begin position="132"/>
        <end position="147"/>
    </location>
</feature>
<feature type="domain" description="EF-hand" evidence="5">
    <location>
        <begin position="356"/>
        <end position="391"/>
    </location>
</feature>
<feature type="compositionally biased region" description="Polar residues" evidence="3">
    <location>
        <begin position="227"/>
        <end position="239"/>
    </location>
</feature>
<dbReference type="PANTHER" id="PTHR11216">
    <property type="entry name" value="EH DOMAIN"/>
    <property type="match status" value="1"/>
</dbReference>
<keyword evidence="7" id="KW-1185">Reference proteome</keyword>
<dbReference type="Gene3D" id="1.10.238.10">
    <property type="entry name" value="EF-hand"/>
    <property type="match status" value="2"/>
</dbReference>
<dbReference type="SUPFAM" id="SSF47473">
    <property type="entry name" value="EF-hand"/>
    <property type="match status" value="2"/>
</dbReference>
<feature type="region of interest" description="Disordered" evidence="3">
    <location>
        <begin position="417"/>
        <end position="448"/>
    </location>
</feature>
<dbReference type="PROSITE" id="PS00018">
    <property type="entry name" value="EF_HAND_1"/>
    <property type="match status" value="1"/>
</dbReference>
<dbReference type="CDD" id="cd00052">
    <property type="entry name" value="EH"/>
    <property type="match status" value="2"/>
</dbReference>
<evidence type="ECO:0000259" key="4">
    <source>
        <dbReference type="PROSITE" id="PS50031"/>
    </source>
</evidence>
<feature type="compositionally biased region" description="Polar residues" evidence="3">
    <location>
        <begin position="654"/>
        <end position="667"/>
    </location>
</feature>
<organism evidence="6 7">
    <name type="scientific">Tegillarca granosa</name>
    <name type="common">Malaysian cockle</name>
    <name type="synonym">Anadara granosa</name>
    <dbReference type="NCBI Taxonomy" id="220873"/>
    <lineage>
        <taxon>Eukaryota</taxon>
        <taxon>Metazoa</taxon>
        <taxon>Spiralia</taxon>
        <taxon>Lophotrochozoa</taxon>
        <taxon>Mollusca</taxon>
        <taxon>Bivalvia</taxon>
        <taxon>Autobranchia</taxon>
        <taxon>Pteriomorphia</taxon>
        <taxon>Arcoida</taxon>
        <taxon>Arcoidea</taxon>
        <taxon>Arcidae</taxon>
        <taxon>Tegillarca</taxon>
    </lineage>
</organism>
<dbReference type="EMBL" id="JARBDR010000337">
    <property type="protein sequence ID" value="KAJ8315400.1"/>
    <property type="molecule type" value="Genomic_DNA"/>
</dbReference>
<dbReference type="PANTHER" id="PTHR11216:SF174">
    <property type="entry name" value="GH06923P"/>
    <property type="match status" value="1"/>
</dbReference>
<protein>
    <recommendedName>
        <fullName evidence="8">RalBP1-associated Eps domain-containing protein 1</fullName>
    </recommendedName>
</protein>
<proteinExistence type="predicted"/>
<dbReference type="Proteomes" id="UP001217089">
    <property type="component" value="Unassembled WGS sequence"/>
</dbReference>
<accession>A0ABQ9FGL7</accession>
<dbReference type="SMART" id="SM00027">
    <property type="entry name" value="EH"/>
    <property type="match status" value="2"/>
</dbReference>
<feature type="region of interest" description="Disordered" evidence="3">
    <location>
        <begin position="614"/>
        <end position="673"/>
    </location>
</feature>
<reference evidence="6 7" key="1">
    <citation type="submission" date="2022-12" db="EMBL/GenBank/DDBJ databases">
        <title>Chromosome-level genome of Tegillarca granosa.</title>
        <authorList>
            <person name="Kim J."/>
        </authorList>
    </citation>
    <scope>NUCLEOTIDE SEQUENCE [LARGE SCALE GENOMIC DNA]</scope>
    <source>
        <strain evidence="6">Teg-2019</strain>
        <tissue evidence="6">Adductor muscle</tissue>
    </source>
</reference>
<feature type="compositionally biased region" description="Pro residues" evidence="3">
    <location>
        <begin position="206"/>
        <end position="215"/>
    </location>
</feature>
<dbReference type="InterPro" id="IPR011992">
    <property type="entry name" value="EF-hand-dom_pair"/>
</dbReference>